<comment type="caution">
    <text evidence="2">The sequence shown here is derived from an EMBL/GenBank/DDBJ whole genome shotgun (WGS) entry which is preliminary data.</text>
</comment>
<feature type="region of interest" description="Disordered" evidence="1">
    <location>
        <begin position="42"/>
        <end position="71"/>
    </location>
</feature>
<reference evidence="2" key="1">
    <citation type="submission" date="2021-04" db="EMBL/GenBank/DDBJ databases">
        <authorList>
            <person name="Tunstrom K."/>
        </authorList>
    </citation>
    <scope>NUCLEOTIDE SEQUENCE</scope>
</reference>
<dbReference type="AlphaFoldDB" id="A0A8S3Y3C6"/>
<protein>
    <submittedName>
        <fullName evidence="2">(apollo) hypothetical protein</fullName>
    </submittedName>
</protein>
<name>A0A8S3Y3C6_PARAO</name>
<evidence type="ECO:0000313" key="3">
    <source>
        <dbReference type="Proteomes" id="UP000691718"/>
    </source>
</evidence>
<accession>A0A8S3Y3C6</accession>
<dbReference type="Proteomes" id="UP000691718">
    <property type="component" value="Unassembled WGS sequence"/>
</dbReference>
<evidence type="ECO:0000256" key="1">
    <source>
        <dbReference type="SAM" id="MobiDB-lite"/>
    </source>
</evidence>
<organism evidence="2 3">
    <name type="scientific">Parnassius apollo</name>
    <name type="common">Apollo butterfly</name>
    <name type="synonym">Papilio apollo</name>
    <dbReference type="NCBI Taxonomy" id="110799"/>
    <lineage>
        <taxon>Eukaryota</taxon>
        <taxon>Metazoa</taxon>
        <taxon>Ecdysozoa</taxon>
        <taxon>Arthropoda</taxon>
        <taxon>Hexapoda</taxon>
        <taxon>Insecta</taxon>
        <taxon>Pterygota</taxon>
        <taxon>Neoptera</taxon>
        <taxon>Endopterygota</taxon>
        <taxon>Lepidoptera</taxon>
        <taxon>Glossata</taxon>
        <taxon>Ditrysia</taxon>
        <taxon>Papilionoidea</taxon>
        <taxon>Papilionidae</taxon>
        <taxon>Parnassiinae</taxon>
        <taxon>Parnassini</taxon>
        <taxon>Parnassius</taxon>
        <taxon>Parnassius</taxon>
    </lineage>
</organism>
<gene>
    <name evidence="2" type="ORF">PAPOLLO_LOCUS25185</name>
</gene>
<evidence type="ECO:0000313" key="2">
    <source>
        <dbReference type="EMBL" id="CAG5051781.1"/>
    </source>
</evidence>
<proteinExistence type="predicted"/>
<dbReference type="EMBL" id="CAJQZP010001507">
    <property type="protein sequence ID" value="CAG5051781.1"/>
    <property type="molecule type" value="Genomic_DNA"/>
</dbReference>
<keyword evidence="3" id="KW-1185">Reference proteome</keyword>
<sequence>MKALGTGDEFDYEIGMDTNTMEDTCDLTEKLKRLKSTEEYPHNDLRLDKTTEDSNDHLESTENAKNKETEKDFENDLINHETENNENTTEYFLNDYVLGSYYNRNKWTYYIGYIETITTKNYESYFMVRFFKTIKKPKLVFKMTKKRDRDEITEISIVKKVHLTQNPLKSNEYLLSDEDDKVYF</sequence>
<dbReference type="OrthoDB" id="7089647at2759"/>